<dbReference type="AlphaFoldDB" id="A0A0C3S0Y7"/>
<organism evidence="1 2">
    <name type="scientific">Phlebiopsis gigantea (strain 11061_1 CR5-6)</name>
    <name type="common">White-rot fungus</name>
    <name type="synonym">Peniophora gigantea</name>
    <dbReference type="NCBI Taxonomy" id="745531"/>
    <lineage>
        <taxon>Eukaryota</taxon>
        <taxon>Fungi</taxon>
        <taxon>Dikarya</taxon>
        <taxon>Basidiomycota</taxon>
        <taxon>Agaricomycotina</taxon>
        <taxon>Agaricomycetes</taxon>
        <taxon>Polyporales</taxon>
        <taxon>Phanerochaetaceae</taxon>
        <taxon>Phlebiopsis</taxon>
    </lineage>
</organism>
<sequence length="278" mass="30941">MSSIQANPNRSPLLSPITPSLYGAVPGSIFSALTANPDVNMVNETLAMMKASLGNLDRVFDSLGQQSEHMVHIGGEFETAQLLNRVRKEMDESDHKLEAGINEIKVLLENALQHEIVEHLRSLIEAGVLEQIDEIVKEKVAEELPRMMPKHLQDEVAYHRKQLAEVQRALHNSESRRANSLLRTSKLTENLHTIYKTDGTISPLFPKSLQALFSMDGETAQQLLEAYGMWDGRKSRERNLNGFMQFCGVNYQLVATAGGSRPLKATTPSAVEAINRLV</sequence>
<evidence type="ECO:0000313" key="2">
    <source>
        <dbReference type="Proteomes" id="UP000053257"/>
    </source>
</evidence>
<keyword evidence="2" id="KW-1185">Reference proteome</keyword>
<gene>
    <name evidence="1" type="ORF">PHLGIDRAFT_126872</name>
</gene>
<dbReference type="HOGENOM" id="CLU_050078_0_0_1"/>
<proteinExistence type="predicted"/>
<protein>
    <submittedName>
        <fullName evidence="1">Uncharacterized protein</fullName>
    </submittedName>
</protein>
<dbReference type="Proteomes" id="UP000053257">
    <property type="component" value="Unassembled WGS sequence"/>
</dbReference>
<dbReference type="EMBL" id="KN840476">
    <property type="protein sequence ID" value="KIP08676.1"/>
    <property type="molecule type" value="Genomic_DNA"/>
</dbReference>
<dbReference type="OrthoDB" id="3235759at2759"/>
<reference evidence="1 2" key="1">
    <citation type="journal article" date="2014" name="PLoS Genet.">
        <title>Analysis of the Phlebiopsis gigantea genome, transcriptome and secretome provides insight into its pioneer colonization strategies of wood.</title>
        <authorList>
            <person name="Hori C."/>
            <person name="Ishida T."/>
            <person name="Igarashi K."/>
            <person name="Samejima M."/>
            <person name="Suzuki H."/>
            <person name="Master E."/>
            <person name="Ferreira P."/>
            <person name="Ruiz-Duenas F.J."/>
            <person name="Held B."/>
            <person name="Canessa P."/>
            <person name="Larrondo L.F."/>
            <person name="Schmoll M."/>
            <person name="Druzhinina I.S."/>
            <person name="Kubicek C.P."/>
            <person name="Gaskell J.A."/>
            <person name="Kersten P."/>
            <person name="St John F."/>
            <person name="Glasner J."/>
            <person name="Sabat G."/>
            <person name="Splinter BonDurant S."/>
            <person name="Syed K."/>
            <person name="Yadav J."/>
            <person name="Mgbeahuruike A.C."/>
            <person name="Kovalchuk A."/>
            <person name="Asiegbu F.O."/>
            <person name="Lackner G."/>
            <person name="Hoffmeister D."/>
            <person name="Rencoret J."/>
            <person name="Gutierrez A."/>
            <person name="Sun H."/>
            <person name="Lindquist E."/>
            <person name="Barry K."/>
            <person name="Riley R."/>
            <person name="Grigoriev I.V."/>
            <person name="Henrissat B."/>
            <person name="Kues U."/>
            <person name="Berka R.M."/>
            <person name="Martinez A.T."/>
            <person name="Covert S.F."/>
            <person name="Blanchette R.A."/>
            <person name="Cullen D."/>
        </authorList>
    </citation>
    <scope>NUCLEOTIDE SEQUENCE [LARGE SCALE GENOMIC DNA]</scope>
    <source>
        <strain evidence="1 2">11061_1 CR5-6</strain>
    </source>
</reference>
<accession>A0A0C3S0Y7</accession>
<dbReference type="STRING" id="745531.A0A0C3S0Y7"/>
<name>A0A0C3S0Y7_PHLG1</name>
<evidence type="ECO:0000313" key="1">
    <source>
        <dbReference type="EMBL" id="KIP08676.1"/>
    </source>
</evidence>